<dbReference type="Proteomes" id="UP000240892">
    <property type="component" value="Unassembled WGS sequence"/>
</dbReference>
<keyword evidence="2" id="KW-0540">Nuclease</keyword>
<dbReference type="RefSeq" id="WP_055322458.1">
    <property type="nucleotide sequence ID" value="NZ_CABMMU010000002.1"/>
</dbReference>
<evidence type="ECO:0000313" key="3">
    <source>
        <dbReference type="Proteomes" id="UP000240892"/>
    </source>
</evidence>
<evidence type="ECO:0000259" key="1">
    <source>
        <dbReference type="Pfam" id="PF01844"/>
    </source>
</evidence>
<keyword evidence="3" id="KW-1185">Reference proteome</keyword>
<dbReference type="InterPro" id="IPR002711">
    <property type="entry name" value="HNH"/>
</dbReference>
<dbReference type="GO" id="GO:0004519">
    <property type="term" value="F:endonuclease activity"/>
    <property type="evidence" value="ECO:0007669"/>
    <property type="project" value="UniProtKB-KW"/>
</dbReference>
<accession>A0A2T2Y6M2</accession>
<gene>
    <name evidence="2" type="ORF">C8256_03240</name>
</gene>
<organism evidence="2 3">
    <name type="scientific">Kluyvera genomosp. 2</name>
    <dbReference type="NCBI Taxonomy" id="2774054"/>
    <lineage>
        <taxon>Bacteria</taxon>
        <taxon>Pseudomonadati</taxon>
        <taxon>Pseudomonadota</taxon>
        <taxon>Gammaproteobacteria</taxon>
        <taxon>Enterobacterales</taxon>
        <taxon>Enterobacteriaceae</taxon>
        <taxon>Kluyvera</taxon>
    </lineage>
</organism>
<proteinExistence type="predicted"/>
<dbReference type="EMBL" id="PYHO01000002">
    <property type="protein sequence ID" value="PSR48177.1"/>
    <property type="molecule type" value="Genomic_DNA"/>
</dbReference>
<name>A0A2T2Y6M2_9ENTR</name>
<evidence type="ECO:0000313" key="2">
    <source>
        <dbReference type="EMBL" id="PSR48177.1"/>
    </source>
</evidence>
<dbReference type="Pfam" id="PF01844">
    <property type="entry name" value="HNH"/>
    <property type="match status" value="1"/>
</dbReference>
<dbReference type="AlphaFoldDB" id="A0A2T2Y6M2"/>
<keyword evidence="2" id="KW-0378">Hydrolase</keyword>
<dbReference type="GO" id="GO:0003676">
    <property type="term" value="F:nucleic acid binding"/>
    <property type="evidence" value="ECO:0007669"/>
    <property type="project" value="InterPro"/>
</dbReference>
<dbReference type="GO" id="GO:0008270">
    <property type="term" value="F:zinc ion binding"/>
    <property type="evidence" value="ECO:0007669"/>
    <property type="project" value="InterPro"/>
</dbReference>
<dbReference type="InterPro" id="IPR003615">
    <property type="entry name" value="HNH_nuc"/>
</dbReference>
<sequence>MNRKQFIQSLGATCNNWTWSWSFVNHEKKMVIFGSWDVESDQERSVILRERWEYNSNNKRQPGYTQALEHIRLVHEGYELFTFNMVFSEHPDNPEVAVIKDFERKLNKRYLRKEGEIWYADFMPNPFPDEIPSGECFVEGAKTQVTVNYYERDPKARHACIQHHGTTCKCCGFDFEKVYGEHGRGFIHVHHIKPLHTIGENYVVDPVTDMIPLCPNCHAMVHRGSETLKVEELKKKMRFWS</sequence>
<comment type="caution">
    <text evidence="2">The sequence shown here is derived from an EMBL/GenBank/DDBJ whole genome shotgun (WGS) entry which is preliminary data.</text>
</comment>
<reference evidence="2 3" key="1">
    <citation type="submission" date="2018-03" db="EMBL/GenBank/DDBJ databases">
        <title>First report of an OXA-48+CTX-M-M-producing Kluyvera ascorbata clone recovered from patients admitted in a University Hospital in Madrid, Spain.</title>
        <authorList>
            <person name="Hernandez-Garcia M."/>
            <person name="Leon-Sampedro R."/>
            <person name="Perez-Viso B."/>
            <person name="Morosini M.I."/>
            <person name="Lopez-Fresnena N."/>
            <person name="Coque T.M."/>
            <person name="Bonten M."/>
            <person name="Malhotra-Kumar S."/>
            <person name="Ruiz-Garbajosa P."/>
            <person name="Canton R."/>
        </authorList>
    </citation>
    <scope>NUCLEOTIDE SEQUENCE [LARGE SCALE GENOMIC DNA]</scope>
    <source>
        <strain evidence="2 3">KA2</strain>
    </source>
</reference>
<keyword evidence="2" id="KW-0255">Endonuclease</keyword>
<feature type="domain" description="HNH" evidence="1">
    <location>
        <begin position="168"/>
        <end position="223"/>
    </location>
</feature>
<dbReference type="CDD" id="cd00085">
    <property type="entry name" value="HNHc"/>
    <property type="match status" value="1"/>
</dbReference>
<protein>
    <submittedName>
        <fullName evidence="2">HNH endonuclease</fullName>
    </submittedName>
</protein>